<sequence length="323" mass="33970">MALGASPGIDSVPAQAQSCSVIVSAGQSIQSAIDQASEEATICLEVGNYEENLSIKKSLTLKGRGKDPKEVRITGHEPDRSVIRIESQTEIAVALENLTVAEVKFTACLVKTSEVICPSGIEVTGRAKTTLSTVQILGNGLGLHVKNSAQANLSDSLLSDNQFGLLLQDSAQASLNKTTLFGNAFGVFTEDSTKISLVDSTVSMSEFDGLLIQGSSTVEISSSTVRSNGVTGCEESFQICNGLTLGDQVKVTITDSKIEEHPDWGVSALLTVCGYSGDRFTGQVTFKGKNAIQGNNRSRNQNGKGNPGTHPFADLPDGQVCLP</sequence>
<dbReference type="Pfam" id="PF13229">
    <property type="entry name" value="Beta_helix"/>
    <property type="match status" value="1"/>
</dbReference>
<dbReference type="SUPFAM" id="SSF51126">
    <property type="entry name" value="Pectin lyase-like"/>
    <property type="match status" value="1"/>
</dbReference>
<comment type="caution">
    <text evidence="4">The sequence shown here is derived from an EMBL/GenBank/DDBJ whole genome shotgun (WGS) entry which is preliminary data.</text>
</comment>
<dbReference type="Proteomes" id="UP000179157">
    <property type="component" value="Unassembled WGS sequence"/>
</dbReference>
<evidence type="ECO:0000259" key="3">
    <source>
        <dbReference type="Pfam" id="PF13229"/>
    </source>
</evidence>
<dbReference type="PANTHER" id="PTHR22990">
    <property type="entry name" value="F-BOX ONLY PROTEIN"/>
    <property type="match status" value="1"/>
</dbReference>
<accession>A0A1F5V0S1</accession>
<evidence type="ECO:0000256" key="2">
    <source>
        <dbReference type="SAM" id="MobiDB-lite"/>
    </source>
</evidence>
<feature type="compositionally biased region" description="Polar residues" evidence="2">
    <location>
        <begin position="292"/>
        <end position="304"/>
    </location>
</feature>
<dbReference type="AlphaFoldDB" id="A0A1F5V0S1"/>
<dbReference type="InterPro" id="IPR011050">
    <property type="entry name" value="Pectin_lyase_fold/virulence"/>
</dbReference>
<feature type="region of interest" description="Disordered" evidence="2">
    <location>
        <begin position="291"/>
        <end position="317"/>
    </location>
</feature>
<organism evidence="4 5">
    <name type="scientific">Fraserbacteria sp. (strain RBG_16_55_9)</name>
    <dbReference type="NCBI Taxonomy" id="1817864"/>
    <lineage>
        <taxon>Bacteria</taxon>
        <taxon>Candidatus Fraseribacteriota</taxon>
    </lineage>
</organism>
<feature type="domain" description="Right handed beta helix" evidence="3">
    <location>
        <begin position="119"/>
        <end position="268"/>
    </location>
</feature>
<keyword evidence="1" id="KW-0677">Repeat</keyword>
<evidence type="ECO:0000313" key="4">
    <source>
        <dbReference type="EMBL" id="OGF57000.1"/>
    </source>
</evidence>
<dbReference type="InterPro" id="IPR051550">
    <property type="entry name" value="SCF-Subunits/Alg-Epimerases"/>
</dbReference>
<dbReference type="Gene3D" id="2.160.20.10">
    <property type="entry name" value="Single-stranded right-handed beta-helix, Pectin lyase-like"/>
    <property type="match status" value="1"/>
</dbReference>
<proteinExistence type="predicted"/>
<dbReference type="InterPro" id="IPR012334">
    <property type="entry name" value="Pectin_lyas_fold"/>
</dbReference>
<evidence type="ECO:0000256" key="1">
    <source>
        <dbReference type="ARBA" id="ARBA00022737"/>
    </source>
</evidence>
<gene>
    <name evidence="4" type="ORF">A2Z21_01770</name>
</gene>
<reference evidence="4 5" key="1">
    <citation type="journal article" date="2016" name="Nat. Commun.">
        <title>Thousands of microbial genomes shed light on interconnected biogeochemical processes in an aquifer system.</title>
        <authorList>
            <person name="Anantharaman K."/>
            <person name="Brown C.T."/>
            <person name="Hug L.A."/>
            <person name="Sharon I."/>
            <person name="Castelle C.J."/>
            <person name="Probst A.J."/>
            <person name="Thomas B.C."/>
            <person name="Singh A."/>
            <person name="Wilkins M.J."/>
            <person name="Karaoz U."/>
            <person name="Brodie E.L."/>
            <person name="Williams K.H."/>
            <person name="Hubbard S.S."/>
            <person name="Banfield J.F."/>
        </authorList>
    </citation>
    <scope>NUCLEOTIDE SEQUENCE [LARGE SCALE GENOMIC DNA]</scope>
    <source>
        <strain evidence="5">RBG_16_55_9</strain>
    </source>
</reference>
<dbReference type="EMBL" id="MFGX01000022">
    <property type="protein sequence ID" value="OGF57000.1"/>
    <property type="molecule type" value="Genomic_DNA"/>
</dbReference>
<name>A0A1F5V0S1_FRAXR</name>
<dbReference type="InterPro" id="IPR039448">
    <property type="entry name" value="Beta_helix"/>
</dbReference>
<evidence type="ECO:0000313" key="5">
    <source>
        <dbReference type="Proteomes" id="UP000179157"/>
    </source>
</evidence>
<protein>
    <recommendedName>
        <fullName evidence="3">Right handed beta helix domain-containing protein</fullName>
    </recommendedName>
</protein>
<dbReference type="PANTHER" id="PTHR22990:SF15">
    <property type="entry name" value="F-BOX ONLY PROTEIN 10"/>
    <property type="match status" value="1"/>
</dbReference>